<dbReference type="GO" id="GO:1902600">
    <property type="term" value="P:proton transmembrane transport"/>
    <property type="evidence" value="ECO:0007669"/>
    <property type="project" value="InterPro"/>
</dbReference>
<feature type="region of interest" description="Disordered" evidence="7">
    <location>
        <begin position="579"/>
        <end position="602"/>
    </location>
</feature>
<keyword evidence="3" id="KW-0813">Transport</keyword>
<dbReference type="InterPro" id="IPR038770">
    <property type="entry name" value="Na+/solute_symporter_sf"/>
</dbReference>
<evidence type="ECO:0000256" key="1">
    <source>
        <dbReference type="ARBA" id="ARBA00004141"/>
    </source>
</evidence>
<evidence type="ECO:0000313" key="11">
    <source>
        <dbReference type="Proteomes" id="UP000027180"/>
    </source>
</evidence>
<dbReference type="KEGG" id="rei:IE4771_CH00686"/>
<dbReference type="AlphaFoldDB" id="A0A060HW79"/>
<dbReference type="Proteomes" id="UP000027180">
    <property type="component" value="Chromosome"/>
</dbReference>
<dbReference type="PANTHER" id="PTHR42751:SF1">
    <property type="entry name" value="CATION_PROTON ANTIPORTER YBAL-RELATED"/>
    <property type="match status" value="1"/>
</dbReference>
<feature type="transmembrane region" description="Helical" evidence="8">
    <location>
        <begin position="192"/>
        <end position="220"/>
    </location>
</feature>
<dbReference type="EMBL" id="CP006986">
    <property type="protein sequence ID" value="AIC25842.1"/>
    <property type="molecule type" value="Genomic_DNA"/>
</dbReference>
<dbReference type="PROSITE" id="PS51201">
    <property type="entry name" value="RCK_N"/>
    <property type="match status" value="1"/>
</dbReference>
<dbReference type="OrthoDB" id="9781411at2"/>
<feature type="transmembrane region" description="Helical" evidence="8">
    <location>
        <begin position="348"/>
        <end position="370"/>
    </location>
</feature>
<keyword evidence="5 8" id="KW-1133">Transmembrane helix</keyword>
<feature type="domain" description="RCK N-terminal" evidence="9">
    <location>
        <begin position="442"/>
        <end position="559"/>
    </location>
</feature>
<evidence type="ECO:0000313" key="10">
    <source>
        <dbReference type="EMBL" id="AIC25842.1"/>
    </source>
</evidence>
<sequence>MPHDTPLISTIVGGLVLAFIFGAFAHRLRMPPLVGYLIAGVLVGPHTPGYVADQNLAPELAEIGVILLMFGVGLHFSLKDLMSVRGIALPGAIAQIAFATLLGWGLGAMMGWPTGGSLVFGLALSVASTVVLLKALQERRLVETERGRIAVGWLIVEDLAMVLALVLIPAAAGIGGEGHAPAEPLSAGLNLLFGLDLGIGGMIAMTLVKVALFVALMLVFGRKLIPWMMHRIAHTGSRELFRLGVLAIALGVAFGAAKLFGVSLALGAFFAGMVLAESELSHRAAQESLPLRDAFAVLFFVSVGMLFDPNILIDRPLPIIATIFIIVIGKSVAALLIVLAFKKPLGTALTISASLGQIGEFSFILAALGVDLGLLPEEGRDLILAGAIISIILNPLLFFLCDRMRPLLEGARHEESQAERAIAAAEETAPAEDDEVHPSGLHGHAVVVGYGRVGRIVGQNLKSAGTPFLVIEDSDKRVGELQAQGIEAFMGNAAATETLDLANLPAARSIAIAIPNAFEACRIAEQARSANPSILIVARAHSDAEVDALKQYGADTVIMGEREIALGMVDRLAQVHHESVAYEDSDGPDTIVPTDDPPPERE</sequence>
<dbReference type="RefSeq" id="WP_038686844.1">
    <property type="nucleotide sequence ID" value="NZ_CP006986.1"/>
</dbReference>
<evidence type="ECO:0000256" key="4">
    <source>
        <dbReference type="ARBA" id="ARBA00022692"/>
    </source>
</evidence>
<dbReference type="GO" id="GO:0015297">
    <property type="term" value="F:antiporter activity"/>
    <property type="evidence" value="ECO:0007669"/>
    <property type="project" value="InterPro"/>
</dbReference>
<feature type="transmembrane region" description="Helical" evidence="8">
    <location>
        <begin position="240"/>
        <end position="257"/>
    </location>
</feature>
<evidence type="ECO:0000256" key="8">
    <source>
        <dbReference type="SAM" id="Phobius"/>
    </source>
</evidence>
<dbReference type="Gene3D" id="1.20.1530.20">
    <property type="match status" value="1"/>
</dbReference>
<evidence type="ECO:0000256" key="7">
    <source>
        <dbReference type="SAM" id="MobiDB-lite"/>
    </source>
</evidence>
<dbReference type="SUPFAM" id="SSF51735">
    <property type="entry name" value="NAD(P)-binding Rossmann-fold domains"/>
    <property type="match status" value="1"/>
</dbReference>
<dbReference type="Pfam" id="PF00999">
    <property type="entry name" value="Na_H_Exchanger"/>
    <property type="match status" value="1"/>
</dbReference>
<dbReference type="Gene3D" id="3.40.50.720">
    <property type="entry name" value="NAD(P)-binding Rossmann-like Domain"/>
    <property type="match status" value="1"/>
</dbReference>
<organism evidence="10 11">
    <name type="scientific">Rhizobium etli bv. mimosae str. IE4771</name>
    <dbReference type="NCBI Taxonomy" id="1432050"/>
    <lineage>
        <taxon>Bacteria</taxon>
        <taxon>Pseudomonadati</taxon>
        <taxon>Pseudomonadota</taxon>
        <taxon>Alphaproteobacteria</taxon>
        <taxon>Hyphomicrobiales</taxon>
        <taxon>Rhizobiaceae</taxon>
        <taxon>Rhizobium/Agrobacterium group</taxon>
        <taxon>Rhizobium</taxon>
    </lineage>
</organism>
<feature type="transmembrane region" description="Helical" evidence="8">
    <location>
        <begin position="319"/>
        <end position="341"/>
    </location>
</feature>
<feature type="transmembrane region" description="Helical" evidence="8">
    <location>
        <begin position="88"/>
        <end position="112"/>
    </location>
</feature>
<evidence type="ECO:0000256" key="5">
    <source>
        <dbReference type="ARBA" id="ARBA00022989"/>
    </source>
</evidence>
<evidence type="ECO:0000256" key="6">
    <source>
        <dbReference type="ARBA" id="ARBA00023136"/>
    </source>
</evidence>
<keyword evidence="4 8" id="KW-0812">Transmembrane</keyword>
<reference evidence="10 11" key="1">
    <citation type="submission" date="2013-12" db="EMBL/GenBank/DDBJ databases">
        <title>Complete genome sequence of Rhizobium etli bv. mimosae IE4771.</title>
        <authorList>
            <person name="Bustos P."/>
            <person name="Santamaria R.I."/>
            <person name="Lozano L."/>
            <person name="Ormeno-Orrillo E."/>
            <person name="Rogel M.A."/>
            <person name="Romero D."/>
            <person name="Cevallos M.A."/>
            <person name="Martinez-Romero E."/>
            <person name="Gonzalez V."/>
        </authorList>
    </citation>
    <scope>NUCLEOTIDE SEQUENCE [LARGE SCALE GENOMIC DNA]</scope>
    <source>
        <strain evidence="10 11">IE4771</strain>
    </source>
</reference>
<accession>A0A060HW79</accession>
<feature type="transmembrane region" description="Helical" evidence="8">
    <location>
        <begin position="57"/>
        <end position="76"/>
    </location>
</feature>
<gene>
    <name evidence="10" type="ORF">IE4771_CH00686</name>
</gene>
<proteinExistence type="inferred from homology"/>
<dbReference type="Pfam" id="PF02254">
    <property type="entry name" value="TrkA_N"/>
    <property type="match status" value="1"/>
</dbReference>
<feature type="transmembrane region" description="Helical" evidence="8">
    <location>
        <begin position="6"/>
        <end position="26"/>
    </location>
</feature>
<dbReference type="GO" id="GO:0006813">
    <property type="term" value="P:potassium ion transport"/>
    <property type="evidence" value="ECO:0007669"/>
    <property type="project" value="InterPro"/>
</dbReference>
<evidence type="ECO:0000256" key="2">
    <source>
        <dbReference type="ARBA" id="ARBA00005551"/>
    </source>
</evidence>
<dbReference type="NCBIfam" id="NF007950">
    <property type="entry name" value="PRK10669.1"/>
    <property type="match status" value="1"/>
</dbReference>
<dbReference type="GO" id="GO:0016020">
    <property type="term" value="C:membrane"/>
    <property type="evidence" value="ECO:0007669"/>
    <property type="project" value="UniProtKB-SubCell"/>
</dbReference>
<keyword evidence="6 8" id="KW-0472">Membrane</keyword>
<feature type="transmembrane region" description="Helical" evidence="8">
    <location>
        <begin position="149"/>
        <end position="172"/>
    </location>
</feature>
<feature type="transmembrane region" description="Helical" evidence="8">
    <location>
        <begin position="33"/>
        <end position="51"/>
    </location>
</feature>
<dbReference type="InterPro" id="IPR006153">
    <property type="entry name" value="Cation/H_exchanger_TM"/>
</dbReference>
<dbReference type="PANTHER" id="PTHR42751">
    <property type="entry name" value="SODIUM/HYDROGEN EXCHANGER FAMILY/TRKA DOMAIN PROTEIN"/>
    <property type="match status" value="1"/>
</dbReference>
<feature type="transmembrane region" description="Helical" evidence="8">
    <location>
        <begin position="118"/>
        <end position="137"/>
    </location>
</feature>
<feature type="transmembrane region" description="Helical" evidence="8">
    <location>
        <begin position="382"/>
        <end position="401"/>
    </location>
</feature>
<comment type="similarity">
    <text evidence="2">Belongs to the monovalent cation:proton antiporter 2 (CPA2) transporter (TC 2.A.37) family.</text>
</comment>
<name>A0A060HW79_RHIET</name>
<evidence type="ECO:0000256" key="3">
    <source>
        <dbReference type="ARBA" id="ARBA00022448"/>
    </source>
</evidence>
<protein>
    <submittedName>
        <fullName evidence="10">Cation/H+ antiporter protein</fullName>
    </submittedName>
</protein>
<dbReference type="InterPro" id="IPR003148">
    <property type="entry name" value="RCK_N"/>
</dbReference>
<dbReference type="InterPro" id="IPR036291">
    <property type="entry name" value="NAD(P)-bd_dom_sf"/>
</dbReference>
<comment type="subcellular location">
    <subcellularLocation>
        <location evidence="1">Membrane</location>
        <topology evidence="1">Multi-pass membrane protein</topology>
    </subcellularLocation>
</comment>
<dbReference type="HOGENOM" id="CLU_005126_9_1_5"/>
<evidence type="ECO:0000259" key="9">
    <source>
        <dbReference type="PROSITE" id="PS51201"/>
    </source>
</evidence>